<dbReference type="GO" id="GO:0008047">
    <property type="term" value="F:enzyme activator activity"/>
    <property type="evidence" value="ECO:0007669"/>
    <property type="project" value="InterPro"/>
</dbReference>
<dbReference type="AlphaFoldDB" id="A0AAV7QEJ3"/>
<keyword evidence="15" id="KW-1185">Reference proteome</keyword>
<dbReference type="InterPro" id="IPR001981">
    <property type="entry name" value="Colipase"/>
</dbReference>
<dbReference type="PANTHER" id="PTHR10041:SF9">
    <property type="entry name" value="COLIPASE"/>
    <property type="match status" value="1"/>
</dbReference>
<comment type="subcellular location">
    <subcellularLocation>
        <location evidence="3">Secreted</location>
    </subcellularLocation>
</comment>
<evidence type="ECO:0000256" key="5">
    <source>
        <dbReference type="ARBA" id="ARBA00022525"/>
    </source>
</evidence>
<keyword evidence="6 11" id="KW-0732">Signal</keyword>
<comment type="subunit">
    <text evidence="4">Forms a 1:1 stoichiometric complex with pancreatic lipase.</text>
</comment>
<feature type="chain" id="PRO_5044023614" description="Colipase" evidence="11">
    <location>
        <begin position="17"/>
        <end position="156"/>
    </location>
</feature>
<dbReference type="Pfam" id="PF02740">
    <property type="entry name" value="Colipase_C"/>
    <property type="match status" value="1"/>
</dbReference>
<evidence type="ECO:0000256" key="7">
    <source>
        <dbReference type="ARBA" id="ARBA00022757"/>
    </source>
</evidence>
<keyword evidence="7" id="KW-0222">Digestion</keyword>
<evidence type="ECO:0000256" key="8">
    <source>
        <dbReference type="ARBA" id="ARBA00022963"/>
    </source>
</evidence>
<dbReference type="PRINTS" id="PR00128">
    <property type="entry name" value="COLIPASE"/>
</dbReference>
<proteinExistence type="predicted"/>
<accession>A0AAV7QEJ3</accession>
<dbReference type="PROSITE" id="PS00121">
    <property type="entry name" value="COLIPASE_1"/>
    <property type="match status" value="1"/>
</dbReference>
<dbReference type="Gene3D" id="2.10.80.10">
    <property type="entry name" value="Lipase, subunit A"/>
    <property type="match status" value="1"/>
</dbReference>
<dbReference type="Pfam" id="PF01114">
    <property type="entry name" value="Colipase"/>
    <property type="match status" value="1"/>
</dbReference>
<evidence type="ECO:0000259" key="13">
    <source>
        <dbReference type="Pfam" id="PF02740"/>
    </source>
</evidence>
<dbReference type="SUPFAM" id="SSF57190">
    <property type="entry name" value="Colipase-like"/>
    <property type="match status" value="2"/>
</dbReference>
<comment type="function">
    <text evidence="2">Colipase is a cofactor of pancreatic lipase. It allows the lipase to anchor itself to the lipid-water interface. Without colipase the enzyme is washed off by bile salts, which have an inhibitory effect on the lipase.</text>
</comment>
<dbReference type="Proteomes" id="UP001066276">
    <property type="component" value="Chromosome 6"/>
</dbReference>
<reference evidence="14" key="1">
    <citation type="journal article" date="2022" name="bioRxiv">
        <title>Sequencing and chromosome-scale assembly of the giantPleurodeles waltlgenome.</title>
        <authorList>
            <person name="Brown T."/>
            <person name="Elewa A."/>
            <person name="Iarovenko S."/>
            <person name="Subramanian E."/>
            <person name="Araus A.J."/>
            <person name="Petzold A."/>
            <person name="Susuki M."/>
            <person name="Suzuki K.-i.T."/>
            <person name="Hayashi T."/>
            <person name="Toyoda A."/>
            <person name="Oliveira C."/>
            <person name="Osipova E."/>
            <person name="Leigh N.D."/>
            <person name="Simon A."/>
            <person name="Yun M.H."/>
        </authorList>
    </citation>
    <scope>NUCLEOTIDE SEQUENCE</scope>
    <source>
        <strain evidence="14">20211129_DDA</strain>
        <tissue evidence="14">Liver</tissue>
    </source>
</reference>
<dbReference type="EMBL" id="JANPWB010000010">
    <property type="protein sequence ID" value="KAJ1138987.1"/>
    <property type="molecule type" value="Genomic_DNA"/>
</dbReference>
<protein>
    <recommendedName>
        <fullName evidence="16">Colipase</fullName>
    </recommendedName>
</protein>
<sequence length="156" mass="16957">MKLELILLVVLPSTFSNVIPEAKGLVGNVIPAKKLVANVIPAKNQVADVIPEEAGLIINLDRGELCMFSFQCKSKCCHRTSGISLARCAPSSAENQECTPWTIYDVYYRCPCEAGLKCETDRTIIGSITNTDFGLCIDPNGRSLSQRQPANVPEKA</sequence>
<evidence type="ECO:0000256" key="2">
    <source>
        <dbReference type="ARBA" id="ARBA00003508"/>
    </source>
</evidence>
<evidence type="ECO:0000256" key="3">
    <source>
        <dbReference type="ARBA" id="ARBA00004613"/>
    </source>
</evidence>
<dbReference type="InterPro" id="IPR047576">
    <property type="entry name" value="CLPS_chr"/>
</dbReference>
<evidence type="ECO:0000259" key="12">
    <source>
        <dbReference type="Pfam" id="PF01114"/>
    </source>
</evidence>
<feature type="domain" description="Colipase C-terminal" evidence="13">
    <location>
        <begin position="95"/>
        <end position="138"/>
    </location>
</feature>
<evidence type="ECO:0000256" key="10">
    <source>
        <dbReference type="ARBA" id="ARBA00023157"/>
    </source>
</evidence>
<comment type="function">
    <text evidence="1">Enterostatin has a biological activity as a satiety signal.</text>
</comment>
<dbReference type="SMART" id="SM00023">
    <property type="entry name" value="COLIPASE"/>
    <property type="match status" value="1"/>
</dbReference>
<dbReference type="GO" id="GO:0035473">
    <property type="term" value="F:lipase binding"/>
    <property type="evidence" value="ECO:0007669"/>
    <property type="project" value="InterPro"/>
</dbReference>
<evidence type="ECO:0000256" key="4">
    <source>
        <dbReference type="ARBA" id="ARBA00011263"/>
    </source>
</evidence>
<keyword evidence="8" id="KW-0442">Lipid degradation</keyword>
<evidence type="ECO:0000256" key="11">
    <source>
        <dbReference type="SAM" id="SignalP"/>
    </source>
</evidence>
<evidence type="ECO:0000313" key="14">
    <source>
        <dbReference type="EMBL" id="KAJ1138987.1"/>
    </source>
</evidence>
<evidence type="ECO:0000256" key="1">
    <source>
        <dbReference type="ARBA" id="ARBA00002722"/>
    </source>
</evidence>
<feature type="domain" description="Colipase N-terminal" evidence="12">
    <location>
        <begin position="55"/>
        <end position="90"/>
    </location>
</feature>
<evidence type="ECO:0000256" key="9">
    <source>
        <dbReference type="ARBA" id="ARBA00023098"/>
    </source>
</evidence>
<dbReference type="PANTHER" id="PTHR10041">
    <property type="entry name" value="COLIPASE"/>
    <property type="match status" value="1"/>
</dbReference>
<dbReference type="InterPro" id="IPR017915">
    <property type="entry name" value="Colipase_CS"/>
</dbReference>
<dbReference type="InterPro" id="IPR017913">
    <property type="entry name" value="Colipase_N"/>
</dbReference>
<evidence type="ECO:0000313" key="15">
    <source>
        <dbReference type="Proteomes" id="UP001066276"/>
    </source>
</evidence>
<evidence type="ECO:0008006" key="16">
    <source>
        <dbReference type="Google" id="ProtNLM"/>
    </source>
</evidence>
<dbReference type="CDD" id="cd23011">
    <property type="entry name" value="CLPS"/>
    <property type="match status" value="1"/>
</dbReference>
<dbReference type="GO" id="GO:0007586">
    <property type="term" value="P:digestion"/>
    <property type="evidence" value="ECO:0007669"/>
    <property type="project" value="UniProtKB-KW"/>
</dbReference>
<dbReference type="InterPro" id="IPR017914">
    <property type="entry name" value="Colipase_C"/>
</dbReference>
<dbReference type="PROSITE" id="PS51342">
    <property type="entry name" value="COLIPASE_2"/>
    <property type="match status" value="1"/>
</dbReference>
<organism evidence="14 15">
    <name type="scientific">Pleurodeles waltl</name>
    <name type="common">Iberian ribbed newt</name>
    <dbReference type="NCBI Taxonomy" id="8319"/>
    <lineage>
        <taxon>Eukaryota</taxon>
        <taxon>Metazoa</taxon>
        <taxon>Chordata</taxon>
        <taxon>Craniata</taxon>
        <taxon>Vertebrata</taxon>
        <taxon>Euteleostomi</taxon>
        <taxon>Amphibia</taxon>
        <taxon>Batrachia</taxon>
        <taxon>Caudata</taxon>
        <taxon>Salamandroidea</taxon>
        <taxon>Salamandridae</taxon>
        <taxon>Pleurodelinae</taxon>
        <taxon>Pleurodeles</taxon>
    </lineage>
</organism>
<comment type="caution">
    <text evidence="14">The sequence shown here is derived from an EMBL/GenBank/DDBJ whole genome shotgun (WGS) entry which is preliminary data.</text>
</comment>
<gene>
    <name evidence="14" type="ORF">NDU88_005366</name>
</gene>
<keyword evidence="9" id="KW-0443">Lipid metabolism</keyword>
<keyword evidence="10" id="KW-1015">Disulfide bond</keyword>
<dbReference type="GO" id="GO:0005576">
    <property type="term" value="C:extracellular region"/>
    <property type="evidence" value="ECO:0007669"/>
    <property type="project" value="UniProtKB-SubCell"/>
</dbReference>
<name>A0AAV7QEJ3_PLEWA</name>
<dbReference type="GO" id="GO:0016042">
    <property type="term" value="P:lipid catabolic process"/>
    <property type="evidence" value="ECO:0007669"/>
    <property type="project" value="UniProtKB-KW"/>
</dbReference>
<keyword evidence="5" id="KW-0964">Secreted</keyword>
<feature type="signal peptide" evidence="11">
    <location>
        <begin position="1"/>
        <end position="16"/>
    </location>
</feature>
<evidence type="ECO:0000256" key="6">
    <source>
        <dbReference type="ARBA" id="ARBA00022729"/>
    </source>
</evidence>